<feature type="region of interest" description="Disordered" evidence="1">
    <location>
        <begin position="507"/>
        <end position="531"/>
    </location>
</feature>
<dbReference type="InterPro" id="IPR052270">
    <property type="entry name" value="CACF_protein"/>
</dbReference>
<evidence type="ECO:0008006" key="4">
    <source>
        <dbReference type="Google" id="ProtNLM"/>
    </source>
</evidence>
<dbReference type="PANTHER" id="PTHR22028">
    <property type="entry name" value="SFI1 SPINDLE BODY DOMAIN-CONTAINING PROTEIN-RELATED"/>
    <property type="match status" value="1"/>
</dbReference>
<feature type="region of interest" description="Disordered" evidence="1">
    <location>
        <begin position="464"/>
        <end position="492"/>
    </location>
</feature>
<feature type="region of interest" description="Disordered" evidence="1">
    <location>
        <begin position="210"/>
        <end position="235"/>
    </location>
</feature>
<proteinExistence type="predicted"/>
<feature type="region of interest" description="Disordered" evidence="1">
    <location>
        <begin position="639"/>
        <end position="725"/>
    </location>
</feature>
<dbReference type="Proteomes" id="UP001347796">
    <property type="component" value="Unassembled WGS sequence"/>
</dbReference>
<protein>
    <recommendedName>
        <fullName evidence="4">Coiled-coil domain-containing protein 191</fullName>
    </recommendedName>
</protein>
<feature type="compositionally biased region" description="Basic and acidic residues" evidence="1">
    <location>
        <begin position="471"/>
        <end position="480"/>
    </location>
</feature>
<sequence length="970" mass="115813">MAENYHKPGLYKWKRQTNPRVVSSSQRVRSNNDIQNWIQKVEEASNLAADVAFSSGVKSTSGRQRGKQSALQATEKLLYHDEACTEAEELLTQWMNEKVILNDEIDDEYIADVWNQRTIESDVKKEWDYLLADDEDGEEEAYKMSISRKRSESPDPYQHLYEGDESEAVASILQNMMKKDVVKETFKKDLGFEENKPDPRLKMELRHKQVKENREKREREIEKARREKQSRKDAHLQAKKIVLKEEKEKEVKSKREEFEIQKEMVKIRKQLQEERQTKEEEKLRKKEAKLDKEMKARQDWEKQRQEDEIKMLEHQRAIDERKKIVMKKMSEIQTKQMSKNLRILHQHFTAWYELILQKRLVLGKCRAMSDWKLLLRAWNAWKSYSRSKKLDKETRQHERNILESHRKNQIANRHYKTVLVQKYFSAWMLWVQQEQDKHELEQAQEVTRQKMMALLQKAATGQLWQGEENPNEDKKIDKTHNGSQSARHITDNQKIDEVFAQNGQKKTVANNQNGPFSSKSDSSLCQTKNVPPRVPTQAWQVTRKHLNLTNEEIASLGGGDIVAEHSDKSIRKRFGTQPWMNTHFVVNNFEHRYTAQQKILSEQQNQLKEQKRLIEELQYTQKNQLLKNQLTEPRNIDNLTKEGITPRTDGGGANSNLDTSRTNSTFRSPTPRSVCTARSDNTEISTATTNLTKTTNNSKHSQIMKNMEERSAERARLKREREEKRRLMEEERLAKLKAEEAERKEEEEKEKKAKIEAYREKKKLEKKKEIEKQEEMERMRELNNRADKHYIKSVMKYRGLYPMIKLVNISKSNEEKAYSHYTSVITRKVMISWHENTAQSLTEKYNMADQMRNFLLVKHSFRNWSRYKHHMRILEQRADKFYERNVKSRIVTVWLDYATEEKMLYWQKERQAKEQYLRYLQKKTFRAWRRLPEELQVEREKEKRREEMRQKVASMLPDFEGVVRKSNGIV</sequence>
<evidence type="ECO:0000313" key="2">
    <source>
        <dbReference type="EMBL" id="KAK6173528.1"/>
    </source>
</evidence>
<evidence type="ECO:0000256" key="1">
    <source>
        <dbReference type="SAM" id="MobiDB-lite"/>
    </source>
</evidence>
<dbReference type="EMBL" id="JAZGQO010000011">
    <property type="protein sequence ID" value="KAK6173528.1"/>
    <property type="molecule type" value="Genomic_DNA"/>
</dbReference>
<dbReference type="PANTHER" id="PTHR22028:SF5">
    <property type="entry name" value="COILED-COIL DOMAIN-CONTAINING PROTEIN 191"/>
    <property type="match status" value="1"/>
</dbReference>
<name>A0AAN8JFT3_PATCE</name>
<dbReference type="AlphaFoldDB" id="A0AAN8JFT3"/>
<feature type="compositionally biased region" description="Basic and acidic residues" evidence="1">
    <location>
        <begin position="706"/>
        <end position="725"/>
    </location>
</feature>
<feature type="compositionally biased region" description="Polar residues" evidence="1">
    <location>
        <begin position="507"/>
        <end position="529"/>
    </location>
</feature>
<reference evidence="2 3" key="1">
    <citation type="submission" date="2024-01" db="EMBL/GenBank/DDBJ databases">
        <title>The genome of the rayed Mediterranean limpet Patella caerulea (Linnaeus, 1758).</title>
        <authorList>
            <person name="Anh-Thu Weber A."/>
            <person name="Halstead-Nussloch G."/>
        </authorList>
    </citation>
    <scope>NUCLEOTIDE SEQUENCE [LARGE SCALE GENOMIC DNA]</scope>
    <source>
        <strain evidence="2">AATW-2023a</strain>
        <tissue evidence="2">Whole specimen</tissue>
    </source>
</reference>
<feature type="compositionally biased region" description="Low complexity" evidence="1">
    <location>
        <begin position="686"/>
        <end position="697"/>
    </location>
</feature>
<comment type="caution">
    <text evidence="2">The sequence shown here is derived from an EMBL/GenBank/DDBJ whole genome shotgun (WGS) entry which is preliminary data.</text>
</comment>
<organism evidence="2 3">
    <name type="scientific">Patella caerulea</name>
    <name type="common">Rayed Mediterranean limpet</name>
    <dbReference type="NCBI Taxonomy" id="87958"/>
    <lineage>
        <taxon>Eukaryota</taxon>
        <taxon>Metazoa</taxon>
        <taxon>Spiralia</taxon>
        <taxon>Lophotrochozoa</taxon>
        <taxon>Mollusca</taxon>
        <taxon>Gastropoda</taxon>
        <taxon>Patellogastropoda</taxon>
        <taxon>Patelloidea</taxon>
        <taxon>Patellidae</taxon>
        <taxon>Patella</taxon>
    </lineage>
</organism>
<feature type="compositionally biased region" description="Polar residues" evidence="1">
    <location>
        <begin position="654"/>
        <end position="685"/>
    </location>
</feature>
<keyword evidence="3" id="KW-1185">Reference proteome</keyword>
<accession>A0AAN8JFT3</accession>
<gene>
    <name evidence="2" type="ORF">SNE40_016960</name>
</gene>
<evidence type="ECO:0000313" key="3">
    <source>
        <dbReference type="Proteomes" id="UP001347796"/>
    </source>
</evidence>